<feature type="region of interest" description="Disordered" evidence="14">
    <location>
        <begin position="878"/>
        <end position="927"/>
    </location>
</feature>
<dbReference type="PANTHER" id="PTHR24092:SF190">
    <property type="entry name" value="PHOSPHOLIPID-TRANSPORTING ATPASE"/>
    <property type="match status" value="1"/>
</dbReference>
<dbReference type="InterPro" id="IPR023214">
    <property type="entry name" value="HAD_sf"/>
</dbReference>
<dbReference type="SUPFAM" id="SSF48452">
    <property type="entry name" value="TPR-like"/>
    <property type="match status" value="4"/>
</dbReference>
<accession>A0ABQ7SCN1</accession>
<feature type="transmembrane region" description="Helical" evidence="15">
    <location>
        <begin position="2348"/>
        <end position="2370"/>
    </location>
</feature>
<reference evidence="18 19" key="1">
    <citation type="submission" date="2020-10" db="EMBL/GenBank/DDBJ databases">
        <authorList>
            <person name="Klimov P.B."/>
            <person name="Dyachkov S.M."/>
            <person name="Chetverikov P.E."/>
        </authorList>
    </citation>
    <scope>NUCLEOTIDE SEQUENCE [LARGE SCALE GENOMIC DNA]</scope>
    <source>
        <strain evidence="18">BMOC 18-1129-001#AD2665</strain>
        <tissue evidence="18">Entire mites</tissue>
    </source>
</reference>
<keyword evidence="8" id="KW-0460">Magnesium</keyword>
<keyword evidence="6" id="KW-0547">Nucleotide-binding</keyword>
<keyword evidence="19" id="KW-1185">Reference proteome</keyword>
<evidence type="ECO:0000256" key="2">
    <source>
        <dbReference type="ARBA" id="ARBA00008109"/>
    </source>
</evidence>
<dbReference type="InterPro" id="IPR036412">
    <property type="entry name" value="HAD-like_sf"/>
</dbReference>
<feature type="transmembrane region" description="Helical" evidence="15">
    <location>
        <begin position="2194"/>
        <end position="2213"/>
    </location>
</feature>
<keyword evidence="13" id="KW-0802">TPR repeat</keyword>
<evidence type="ECO:0000313" key="18">
    <source>
        <dbReference type="EMBL" id="KAG9511169.1"/>
    </source>
</evidence>
<keyword evidence="5" id="KW-0479">Metal-binding</keyword>
<feature type="repeat" description="TPR" evidence="13">
    <location>
        <begin position="161"/>
        <end position="194"/>
    </location>
</feature>
<dbReference type="InterPro" id="IPR008250">
    <property type="entry name" value="ATPase_P-typ_transduc_dom_A_sf"/>
</dbReference>
<evidence type="ECO:0000256" key="14">
    <source>
        <dbReference type="SAM" id="MobiDB-lite"/>
    </source>
</evidence>
<dbReference type="Gene3D" id="2.70.150.10">
    <property type="entry name" value="Calcium-transporting ATPase, cytoplasmic transduction domain A"/>
    <property type="match status" value="1"/>
</dbReference>
<dbReference type="InterPro" id="IPR032631">
    <property type="entry name" value="P-type_ATPase_N"/>
</dbReference>
<evidence type="ECO:0000256" key="8">
    <source>
        <dbReference type="ARBA" id="ARBA00022842"/>
    </source>
</evidence>
<evidence type="ECO:0000256" key="5">
    <source>
        <dbReference type="ARBA" id="ARBA00022723"/>
    </source>
</evidence>
<feature type="compositionally biased region" description="Polar residues" evidence="14">
    <location>
        <begin position="1232"/>
        <end position="1248"/>
    </location>
</feature>
<dbReference type="InterPro" id="IPR023298">
    <property type="entry name" value="ATPase_P-typ_TM_dom_sf"/>
</dbReference>
<dbReference type="InterPro" id="IPR023299">
    <property type="entry name" value="ATPase_P-typ_cyto_dom_N"/>
</dbReference>
<dbReference type="Pfam" id="PF13246">
    <property type="entry name" value="Cation_ATPase"/>
    <property type="match status" value="1"/>
</dbReference>
<dbReference type="NCBIfam" id="TIGR01652">
    <property type="entry name" value="ATPase-Plipid"/>
    <property type="match status" value="1"/>
</dbReference>
<dbReference type="PROSITE" id="PS00154">
    <property type="entry name" value="ATPASE_E1_E2"/>
    <property type="match status" value="1"/>
</dbReference>
<feature type="transmembrane region" description="Helical" evidence="15">
    <location>
        <begin position="2247"/>
        <end position="2269"/>
    </location>
</feature>
<dbReference type="NCBIfam" id="TIGR01494">
    <property type="entry name" value="ATPase_P-type"/>
    <property type="match status" value="1"/>
</dbReference>
<evidence type="ECO:0000256" key="11">
    <source>
        <dbReference type="ARBA" id="ARBA00023136"/>
    </source>
</evidence>
<evidence type="ECO:0000259" key="17">
    <source>
        <dbReference type="Pfam" id="PF16212"/>
    </source>
</evidence>
<feature type="repeat" description="TPR" evidence="13">
    <location>
        <begin position="494"/>
        <end position="527"/>
    </location>
</feature>
<feature type="transmembrane region" description="Helical" evidence="15">
    <location>
        <begin position="2281"/>
        <end position="2300"/>
    </location>
</feature>
<dbReference type="SMART" id="SM00028">
    <property type="entry name" value="TPR"/>
    <property type="match status" value="13"/>
</dbReference>
<dbReference type="SUPFAM" id="SSF81660">
    <property type="entry name" value="Metal cation-transporting ATPase, ATP-binding domain N"/>
    <property type="match status" value="1"/>
</dbReference>
<dbReference type="SFLD" id="SFLDF00027">
    <property type="entry name" value="p-type_atpase"/>
    <property type="match status" value="1"/>
</dbReference>
<organism evidence="18 19">
    <name type="scientific">Fragariocoptes setiger</name>
    <dbReference type="NCBI Taxonomy" id="1670756"/>
    <lineage>
        <taxon>Eukaryota</taxon>
        <taxon>Metazoa</taxon>
        <taxon>Ecdysozoa</taxon>
        <taxon>Arthropoda</taxon>
        <taxon>Chelicerata</taxon>
        <taxon>Arachnida</taxon>
        <taxon>Acari</taxon>
        <taxon>Acariformes</taxon>
        <taxon>Trombidiformes</taxon>
        <taxon>Prostigmata</taxon>
        <taxon>Eupodina</taxon>
        <taxon>Eriophyoidea</taxon>
        <taxon>Phytoptidae</taxon>
        <taxon>Fragariocoptes</taxon>
    </lineage>
</organism>
<feature type="transmembrane region" description="Helical" evidence="15">
    <location>
        <begin position="1537"/>
        <end position="1559"/>
    </location>
</feature>
<gene>
    <name evidence="18" type="primary">ATP8B4</name>
    <name evidence="18" type="ORF">GZH46_00256</name>
</gene>
<feature type="transmembrane region" description="Helical" evidence="15">
    <location>
        <begin position="1028"/>
        <end position="1048"/>
    </location>
</feature>
<evidence type="ECO:0000259" key="16">
    <source>
        <dbReference type="Pfam" id="PF16209"/>
    </source>
</evidence>
<dbReference type="InterPro" id="IPR018303">
    <property type="entry name" value="ATPase_P-typ_P_site"/>
</dbReference>
<feature type="transmembrane region" description="Helical" evidence="15">
    <location>
        <begin position="1588"/>
        <end position="1616"/>
    </location>
</feature>
<comment type="caution">
    <text evidence="18">The sequence shown here is derived from an EMBL/GenBank/DDBJ whole genome shotgun (WGS) entry which is preliminary data.</text>
</comment>
<feature type="region of interest" description="Disordered" evidence="14">
    <location>
        <begin position="1136"/>
        <end position="1155"/>
    </location>
</feature>
<evidence type="ECO:0000313" key="19">
    <source>
        <dbReference type="Proteomes" id="UP000825002"/>
    </source>
</evidence>
<proteinExistence type="inferred from homology"/>
<evidence type="ECO:0000256" key="4">
    <source>
        <dbReference type="ARBA" id="ARBA00022692"/>
    </source>
</evidence>
<dbReference type="Pfam" id="PF16209">
    <property type="entry name" value="PhoLip_ATPase_N"/>
    <property type="match status" value="1"/>
</dbReference>
<feature type="region of interest" description="Disordered" evidence="14">
    <location>
        <begin position="1213"/>
        <end position="1270"/>
    </location>
</feature>
<feature type="region of interest" description="Disordered" evidence="14">
    <location>
        <begin position="854"/>
        <end position="873"/>
    </location>
</feature>
<evidence type="ECO:0000256" key="7">
    <source>
        <dbReference type="ARBA" id="ARBA00022840"/>
    </source>
</evidence>
<dbReference type="EMBL" id="JAIFTH010000024">
    <property type="protein sequence ID" value="KAG9511169.1"/>
    <property type="molecule type" value="Genomic_DNA"/>
</dbReference>
<feature type="domain" description="P-type ATPase C-terminal" evidence="17">
    <location>
        <begin position="2147"/>
        <end position="2207"/>
    </location>
</feature>
<dbReference type="InterPro" id="IPR032630">
    <property type="entry name" value="P_typ_ATPase_c"/>
</dbReference>
<dbReference type="Proteomes" id="UP000825002">
    <property type="component" value="Unassembled WGS sequence"/>
</dbReference>
<evidence type="ECO:0000256" key="15">
    <source>
        <dbReference type="SAM" id="Phobius"/>
    </source>
</evidence>
<feature type="region of interest" description="Disordered" evidence="14">
    <location>
        <begin position="2466"/>
        <end position="2491"/>
    </location>
</feature>
<dbReference type="CDD" id="cd02073">
    <property type="entry name" value="P-type_ATPase_APLT_Dnf-like"/>
    <property type="match status" value="1"/>
</dbReference>
<comment type="similarity">
    <text evidence="2">Belongs to the cation transport ATPase (P-type) (TC 3.A.3) family. Type IV subfamily.</text>
</comment>
<evidence type="ECO:0000256" key="6">
    <source>
        <dbReference type="ARBA" id="ARBA00022741"/>
    </source>
</evidence>
<dbReference type="Pfam" id="PF16212">
    <property type="entry name" value="PhoLip_ATPase_C"/>
    <property type="match status" value="2"/>
</dbReference>
<dbReference type="PRINTS" id="PR00119">
    <property type="entry name" value="CATATPASE"/>
</dbReference>
<evidence type="ECO:0000256" key="3">
    <source>
        <dbReference type="ARBA" id="ARBA00012189"/>
    </source>
</evidence>
<keyword evidence="4 15" id="KW-0812">Transmembrane</keyword>
<feature type="compositionally biased region" description="Polar residues" evidence="14">
    <location>
        <begin position="1165"/>
        <end position="1174"/>
    </location>
</feature>
<dbReference type="SFLD" id="SFLDG00002">
    <property type="entry name" value="C1.7:_P-type_atpase_like"/>
    <property type="match status" value="1"/>
</dbReference>
<feature type="repeat" description="TPR" evidence="13">
    <location>
        <begin position="196"/>
        <end position="229"/>
    </location>
</feature>
<feature type="region of interest" description="Disordered" evidence="14">
    <location>
        <begin position="1163"/>
        <end position="1198"/>
    </location>
</feature>
<feature type="transmembrane region" description="Helical" evidence="15">
    <location>
        <begin position="948"/>
        <end position="965"/>
    </location>
</feature>
<keyword evidence="9" id="KW-1278">Translocase</keyword>
<comment type="subcellular location">
    <subcellularLocation>
        <location evidence="1">Membrane</location>
        <topology evidence="1">Multi-pass membrane protein</topology>
    </subcellularLocation>
</comment>
<keyword evidence="11 15" id="KW-0472">Membrane</keyword>
<feature type="repeat" description="TPR" evidence="13">
    <location>
        <begin position="339"/>
        <end position="372"/>
    </location>
</feature>
<keyword evidence="7" id="KW-0067">ATP-binding</keyword>
<feature type="region of interest" description="Disordered" evidence="14">
    <location>
        <begin position="2001"/>
        <end position="2027"/>
    </location>
</feature>
<feature type="transmembrane region" description="Helical" evidence="15">
    <location>
        <begin position="1340"/>
        <end position="1358"/>
    </location>
</feature>
<feature type="compositionally biased region" description="Low complexity" evidence="14">
    <location>
        <begin position="2017"/>
        <end position="2026"/>
    </location>
</feature>
<name>A0ABQ7SCN1_9ACAR</name>
<dbReference type="Pfam" id="PF14559">
    <property type="entry name" value="TPR_19"/>
    <property type="match status" value="1"/>
</dbReference>
<evidence type="ECO:0000256" key="13">
    <source>
        <dbReference type="PROSITE-ProRule" id="PRU00339"/>
    </source>
</evidence>
<comment type="catalytic activity">
    <reaction evidence="12">
        <text>ATP + H2O + phospholipidSide 1 = ADP + phosphate + phospholipidSide 2.</text>
        <dbReference type="EC" id="7.6.2.1"/>
    </reaction>
</comment>
<dbReference type="PROSITE" id="PS50005">
    <property type="entry name" value="TPR"/>
    <property type="match status" value="4"/>
</dbReference>
<protein>
    <recommendedName>
        <fullName evidence="3">P-type phospholipid transporter</fullName>
        <ecNumber evidence="3">7.6.2.1</ecNumber>
    </recommendedName>
</protein>
<feature type="compositionally biased region" description="Polar residues" evidence="14">
    <location>
        <begin position="1183"/>
        <end position="1192"/>
    </location>
</feature>
<evidence type="ECO:0000256" key="9">
    <source>
        <dbReference type="ARBA" id="ARBA00022967"/>
    </source>
</evidence>
<dbReference type="InterPro" id="IPR011990">
    <property type="entry name" value="TPR-like_helical_dom_sf"/>
</dbReference>
<dbReference type="SUPFAM" id="SSF81665">
    <property type="entry name" value="Calcium ATPase, transmembrane domain M"/>
    <property type="match status" value="1"/>
</dbReference>
<feature type="compositionally biased region" description="Low complexity" evidence="14">
    <location>
        <begin position="1213"/>
        <end position="1225"/>
    </location>
</feature>
<dbReference type="Gene3D" id="3.40.1110.10">
    <property type="entry name" value="Calcium-transporting ATPase, cytoplasmic domain N"/>
    <property type="match status" value="1"/>
</dbReference>
<dbReference type="SFLD" id="SFLDS00003">
    <property type="entry name" value="Haloacid_Dehalogenase"/>
    <property type="match status" value="1"/>
</dbReference>
<feature type="compositionally biased region" description="Low complexity" evidence="14">
    <location>
        <begin position="1249"/>
        <end position="1262"/>
    </location>
</feature>
<dbReference type="InterPro" id="IPR019734">
    <property type="entry name" value="TPR_rpt"/>
</dbReference>
<feature type="domain" description="P-type ATPase N-terminal" evidence="16">
    <location>
        <begin position="1280"/>
        <end position="1345"/>
    </location>
</feature>
<evidence type="ECO:0000256" key="10">
    <source>
        <dbReference type="ARBA" id="ARBA00022989"/>
    </source>
</evidence>
<sequence>MGTKIEVPLFTRGNEEIMEWDTECPPDPDDAMQVLFREKARLKIWIELAMAYYKQSKEENLELLLERCQTVQPLPEDRTALGRIYDILAVHYTRKGRAVKNREKRRELFGKAAALLTQADKILGFEAYHLLARAYHCFVEGKTEQASTQFDFVLQSDSTCVAAMLGKACIEFNRKDSKAALQLYRKALQLNPNCPADVRLGIGHCFYRLNMINRAEQAFDRALAIDPKCVGALVGLACNELNKRTHESIRRGVMMLEKAYRIDAKDPMVLILLSDHYFRSKNIKGTLVLARRAFENTEDEAMQAESCFQLARAYHFSEDYTNAFEFYYKATQFASPKFVLPQYGLGQMYIQRREFENAIQCFEAVLKVVPNNYESMKILGSLYARSNNAEKRDQAKVFFKTCSEQRPNDHETWIELASLLEANDSKGALGAYQKALSIYEERSEQVPPEIYNNIAALCFSSGKLNDAQNYYSLALKRCEESMTENEQHYGCIIYTIKYNIGRLYEAQHNTNMAEKTYKDILKQHPNYVDCYLRLGCTERDRGQIFEASDRFKEALRVEQDHPDAWSLIGNLHLAKLEWGPGQKKFERIIEKNKENPDVYSLIAVGNIWLQNIYQVSRDKEKVKKHRDRALQFYKAALRQDPKNIWAACGVGCVLANKGLLNEARDVFSQVREATADFPDVWINIAHIYVEQSQYVAAVQMYENCLKKFHLHPDTEIMLYISRAYYKGNMLSDCKNTLLRARRIAPTDVVILYNLAMVLRRLAAHILFNPKSTLRMVLTAVDELHIAHGYFVYMEKLNDNSKLNPNALKSEIRACLDLLQQATYHVTKAKQAYEEEKEARRKALEESAALEAMKHEQDLLREESSRKRKEELDLKRKEHLKRQEETKTKILEEPEESEDRPKRHRRQKSARRGKKRKASTSESEPESPFECIGISSINYFKMLSNGMRVMFLLIIILVHLEGYSALQGSISAALNNDTTGTQRVSTTTRVPSSNISKTTTTAITTTQTDKITTSSQVNPTTVVDSPDTWILVAIFLIVVVLFAILVAFLTSFYKSSEHSDTIDRPPHTHNVVNNVFVELKPQRMKSHQRDTGKIASLYLTPRYDCRHQINNKKQVKTAEHQHQIYEQQHIVRNTAVQSTSRGSKDAFRETQSLTQREPTRIIETAAKSSQSTSQPLAIERSRVSAASTPTSTDGKGMSPANVIVSQLTEKSVDSTQTLSSQSEQLQISKTEKTQPTQHSLNDATSAATEQQQSQSSPQQIQPQIKRKQADIESEAITRSKIKANDYASNSQFAYADNYIKTSKYTLLTFLPYNLFEQFRRLANTYFLCLLILQLIPQISSLTPVTTAVPLIVVLAITAIKDAHDDICRHQNDNQVNNRLSLLLADGQLLRERWHKVKVGDIIRIENDQFVAADLMILSTSEPNGFCYVETAELDGETNLKCRQSLAETAALGDNIEALAAFNGEIICETPNNNLTKFEGTLYWQGQKFAIDNDKMLLRGCILRNTKWCFGLVIFAGRDTKLMQNSGKTIFKRTKSDRLLNILIMGIVLALLSMCLFSSLACTVWELATGRYFHARFLPREIFIPHWSEFWAASVTGILTFFSYLIVLNTVVPISLYVSVEVIRYCQSLLIDFDAKMYYEPKGAYAKARTTTLNEELGQVEYVFSDKTGTLTQNLMTFNKCTIDGVMYGEVYDPVTDEPVEITSENFHLFDAIDFSWNSYYEEDFKFYDARLLDQVRAGDAKVHEFFRLLALCHTVMSEVKPDGKLEYQAQSPDEAALSAAARNFGFVFKARTSSTIEIEVLGQNETYELLAILDFNNVRKRMSVIVRGPNNKITLYCKGADSVIYEHLDSGCDSLKATTNEHLDRYAGVGLRTLCLAKKDLDEQQYEQWQITYHNASTAIEDREHLVNECYEQIEQNLQLLGATAIEDKLQDDVPKTIANLIAANIKVWVLTGDKQETAINIGYSCELLTDEMVEIFVVDGCYPEEVDKQLRKCKKVIAHTPKHRSRRARTPTSKVSANNNINNKANINRDDHYNHIERQNDIKLNRNKETLSRNTKTGGFALVISGHSLAHALCPSREKLFLHVACCCKSVICCRVTPLQKALVVDLVKRHKRVVTLSIGDGANDVSMLKMAHIGVGISGQEGMQAVLASDYSIAQFAYLERLLLVHGRWSYFRMCKFLRYFFYKNFSFTLCNLWYAFFCGFSAQVLLALGIFDQDVNDRFSTRYPLLYTPGHVDLLFNKHEFIKSVAQGIITSFTTFFVTWGVFMESVDSEGVNLDGHELFGCVVSTNLVVVVTAQAALDTSYWTVFNHIVIWGSIAFFFAMTLVFNSRLIRLQYLGVFRKALSTPLFWFTLFLVLTLLLVPVVAYRFYRVDVHPTLADRCRYIQRASRRRTRPITPQFRRRSSTRKSRRSIHSGYAFSHAEGFGNLITSGMIIKKSDVEHRPPSSGGATAVAAAAAASSAVPPAAGVDTTAHHHMSSSIKPGQHLRFDQ</sequence>
<feature type="domain" description="P-type ATPase C-terminal" evidence="17">
    <location>
        <begin position="2208"/>
        <end position="2377"/>
    </location>
</feature>
<dbReference type="PANTHER" id="PTHR24092">
    <property type="entry name" value="PROBABLE PHOSPHOLIPID-TRANSPORTING ATPASE"/>
    <property type="match status" value="1"/>
</dbReference>
<evidence type="ECO:0000256" key="12">
    <source>
        <dbReference type="ARBA" id="ARBA00034036"/>
    </source>
</evidence>
<feature type="transmembrane region" description="Helical" evidence="15">
    <location>
        <begin position="2306"/>
        <end position="2327"/>
    </location>
</feature>
<dbReference type="InterPro" id="IPR001757">
    <property type="entry name" value="P_typ_ATPase"/>
</dbReference>
<dbReference type="Pfam" id="PF13181">
    <property type="entry name" value="TPR_8"/>
    <property type="match status" value="2"/>
</dbReference>
<dbReference type="InterPro" id="IPR006539">
    <property type="entry name" value="P-type_ATPase_IV"/>
</dbReference>
<dbReference type="SUPFAM" id="SSF81653">
    <property type="entry name" value="Calcium ATPase, transduction domain A"/>
    <property type="match status" value="1"/>
</dbReference>
<dbReference type="CDD" id="cd22265">
    <property type="entry name" value="UDM1_RNF168"/>
    <property type="match status" value="1"/>
</dbReference>
<dbReference type="Gene3D" id="1.25.40.10">
    <property type="entry name" value="Tetratricopeptide repeat domain"/>
    <property type="match status" value="3"/>
</dbReference>
<dbReference type="InterPro" id="IPR044492">
    <property type="entry name" value="P_typ_ATPase_HD_dom"/>
</dbReference>
<feature type="compositionally biased region" description="Basic residues" evidence="14">
    <location>
        <begin position="901"/>
        <end position="917"/>
    </location>
</feature>
<feature type="compositionally biased region" description="Basic and acidic residues" evidence="14">
    <location>
        <begin position="878"/>
        <end position="891"/>
    </location>
</feature>
<evidence type="ECO:0000256" key="1">
    <source>
        <dbReference type="ARBA" id="ARBA00004141"/>
    </source>
</evidence>
<dbReference type="Gene3D" id="3.40.50.1000">
    <property type="entry name" value="HAD superfamily/HAD-like"/>
    <property type="match status" value="1"/>
</dbReference>
<keyword evidence="10 15" id="KW-1133">Transmembrane helix</keyword>
<dbReference type="EC" id="7.6.2.1" evidence="3"/>
<dbReference type="SUPFAM" id="SSF56784">
    <property type="entry name" value="HAD-like"/>
    <property type="match status" value="1"/>
</dbReference>